<evidence type="ECO:0000256" key="2">
    <source>
        <dbReference type="ARBA" id="ARBA00023125"/>
    </source>
</evidence>
<protein>
    <recommendedName>
        <fullName evidence="5">HTH tetR-type domain-containing protein</fullName>
    </recommendedName>
</protein>
<feature type="domain" description="HTH tetR-type" evidence="5">
    <location>
        <begin position="17"/>
        <end position="75"/>
    </location>
</feature>
<dbReference type="InterPro" id="IPR009057">
    <property type="entry name" value="Homeodomain-like_sf"/>
</dbReference>
<reference evidence="6 7" key="1">
    <citation type="submission" date="2017-04" db="EMBL/GenBank/DDBJ databases">
        <title>Kefir bacterial isolates.</title>
        <authorList>
            <person name="Kim Y."/>
            <person name="Blasche S."/>
            <person name="Patil K.R."/>
        </authorList>
    </citation>
    <scope>NUCLEOTIDE SEQUENCE [LARGE SCALE GENOMIC DNA]</scope>
    <source>
        <strain evidence="6 7">OG2</strain>
    </source>
</reference>
<evidence type="ECO:0000256" key="3">
    <source>
        <dbReference type="ARBA" id="ARBA00023163"/>
    </source>
</evidence>
<accession>A0A269Z6Z5</accession>
<dbReference type="PROSITE" id="PS50977">
    <property type="entry name" value="HTH_TETR_2"/>
    <property type="match status" value="1"/>
</dbReference>
<dbReference type="Proteomes" id="UP000216867">
    <property type="component" value="Unassembled WGS sequence"/>
</dbReference>
<keyword evidence="1" id="KW-0805">Transcription regulation</keyword>
<evidence type="ECO:0000256" key="4">
    <source>
        <dbReference type="PROSITE-ProRule" id="PRU00335"/>
    </source>
</evidence>
<dbReference type="SUPFAM" id="SSF48498">
    <property type="entry name" value="Tetracyclin repressor-like, C-terminal domain"/>
    <property type="match status" value="1"/>
</dbReference>
<evidence type="ECO:0000259" key="5">
    <source>
        <dbReference type="PROSITE" id="PS50977"/>
    </source>
</evidence>
<dbReference type="PANTHER" id="PTHR30055">
    <property type="entry name" value="HTH-TYPE TRANSCRIPTIONAL REGULATOR RUTR"/>
    <property type="match status" value="1"/>
</dbReference>
<evidence type="ECO:0000256" key="1">
    <source>
        <dbReference type="ARBA" id="ARBA00023015"/>
    </source>
</evidence>
<dbReference type="Pfam" id="PF00440">
    <property type="entry name" value="TetR_N"/>
    <property type="match status" value="1"/>
</dbReference>
<evidence type="ECO:0000313" key="6">
    <source>
        <dbReference type="EMBL" id="PAK93557.1"/>
    </source>
</evidence>
<gene>
    <name evidence="6" type="ORF">B8X04_15435</name>
</gene>
<dbReference type="RefSeq" id="WP_095376737.1">
    <property type="nucleotide sequence ID" value="NZ_JALXWU010000007.1"/>
</dbReference>
<dbReference type="InterPro" id="IPR050109">
    <property type="entry name" value="HTH-type_TetR-like_transc_reg"/>
</dbReference>
<sequence length="204" mass="22131">MMPRTTITPERRRSDATRNTERILAAAISQLSTRPDATITSIAREAGLGRVTVYGHFPSRTALVDAAVGRVIADNQKCLDDVAGNPDPVRALEYVLGISWQLMDQSRSIVMAASDALTPARLRELHAAFEARICALIERGQAVGIFRSDLPAWWLVTAIHRIFHGAANEMAGNRLDQGKVLPLLIGTVLALIRDPAASPKESTS</sequence>
<dbReference type="SUPFAM" id="SSF46689">
    <property type="entry name" value="Homeodomain-like"/>
    <property type="match status" value="1"/>
</dbReference>
<dbReference type="EMBL" id="NCWY01000017">
    <property type="protein sequence ID" value="PAK93557.1"/>
    <property type="molecule type" value="Genomic_DNA"/>
</dbReference>
<name>A0A269Z6Z5_9MICO</name>
<keyword evidence="2 4" id="KW-0238">DNA-binding</keyword>
<proteinExistence type="predicted"/>
<dbReference type="PANTHER" id="PTHR30055:SF234">
    <property type="entry name" value="HTH-TYPE TRANSCRIPTIONAL REGULATOR BETI"/>
    <property type="match status" value="1"/>
</dbReference>
<feature type="DNA-binding region" description="H-T-H motif" evidence="4">
    <location>
        <begin position="38"/>
        <end position="57"/>
    </location>
</feature>
<dbReference type="InterPro" id="IPR036271">
    <property type="entry name" value="Tet_transcr_reg_TetR-rel_C_sf"/>
</dbReference>
<evidence type="ECO:0000313" key="7">
    <source>
        <dbReference type="Proteomes" id="UP000216867"/>
    </source>
</evidence>
<dbReference type="GO" id="GO:0000976">
    <property type="term" value="F:transcription cis-regulatory region binding"/>
    <property type="evidence" value="ECO:0007669"/>
    <property type="project" value="TreeGrafter"/>
</dbReference>
<comment type="caution">
    <text evidence="6">The sequence shown here is derived from an EMBL/GenBank/DDBJ whole genome shotgun (WGS) entry which is preliminary data.</text>
</comment>
<dbReference type="Gene3D" id="1.10.357.10">
    <property type="entry name" value="Tetracycline Repressor, domain 2"/>
    <property type="match status" value="1"/>
</dbReference>
<dbReference type="AlphaFoldDB" id="A0A269Z6Z5"/>
<keyword evidence="3" id="KW-0804">Transcription</keyword>
<dbReference type="GO" id="GO:0003700">
    <property type="term" value="F:DNA-binding transcription factor activity"/>
    <property type="evidence" value="ECO:0007669"/>
    <property type="project" value="TreeGrafter"/>
</dbReference>
<organism evidence="6 7">
    <name type="scientific">Brevibacterium casei</name>
    <dbReference type="NCBI Taxonomy" id="33889"/>
    <lineage>
        <taxon>Bacteria</taxon>
        <taxon>Bacillati</taxon>
        <taxon>Actinomycetota</taxon>
        <taxon>Actinomycetes</taxon>
        <taxon>Micrococcales</taxon>
        <taxon>Brevibacteriaceae</taxon>
        <taxon>Brevibacterium</taxon>
    </lineage>
</organism>
<dbReference type="InterPro" id="IPR001647">
    <property type="entry name" value="HTH_TetR"/>
</dbReference>